<evidence type="ECO:0000256" key="13">
    <source>
        <dbReference type="SAM" id="Phobius"/>
    </source>
</evidence>
<keyword evidence="5" id="KW-0645">Protease</keyword>
<organism evidence="15 16">
    <name type="scientific">Clostridium oryzae</name>
    <dbReference type="NCBI Taxonomy" id="1450648"/>
    <lineage>
        <taxon>Bacteria</taxon>
        <taxon>Bacillati</taxon>
        <taxon>Bacillota</taxon>
        <taxon>Clostridia</taxon>
        <taxon>Eubacteriales</taxon>
        <taxon>Clostridiaceae</taxon>
        <taxon>Clostridium</taxon>
    </lineage>
</organism>
<keyword evidence="4" id="KW-1003">Cell membrane</keyword>
<feature type="transmembrane region" description="Helical" evidence="13">
    <location>
        <begin position="7"/>
        <end position="29"/>
    </location>
</feature>
<evidence type="ECO:0000313" key="15">
    <source>
        <dbReference type="EMBL" id="OPJ54536.1"/>
    </source>
</evidence>
<feature type="domain" description="Peptidase M50" evidence="14">
    <location>
        <begin position="12"/>
        <end position="185"/>
    </location>
</feature>
<dbReference type="Pfam" id="PF02163">
    <property type="entry name" value="Peptidase_M50"/>
    <property type="match status" value="1"/>
</dbReference>
<comment type="similarity">
    <text evidence="3">Belongs to the peptidase M50B family.</text>
</comment>
<keyword evidence="10 13" id="KW-1133">Transmembrane helix</keyword>
<protein>
    <submittedName>
        <fullName evidence="15">Peptidase family M50</fullName>
    </submittedName>
</protein>
<reference evidence="15 16" key="1">
    <citation type="submission" date="2017-03" db="EMBL/GenBank/DDBJ databases">
        <title>Genome sequence of Clostridium oryzae DSM 28571.</title>
        <authorList>
            <person name="Poehlein A."/>
            <person name="Daniel R."/>
        </authorList>
    </citation>
    <scope>NUCLEOTIDE SEQUENCE [LARGE SCALE GENOMIC DNA]</scope>
    <source>
        <strain evidence="15 16">DSM 28571</strain>
    </source>
</reference>
<dbReference type="InterPro" id="IPR008915">
    <property type="entry name" value="Peptidase_M50"/>
</dbReference>
<keyword evidence="9" id="KW-0862">Zinc</keyword>
<feature type="transmembrane region" description="Helical" evidence="13">
    <location>
        <begin position="173"/>
        <end position="190"/>
    </location>
</feature>
<evidence type="ECO:0000256" key="7">
    <source>
        <dbReference type="ARBA" id="ARBA00022723"/>
    </source>
</evidence>
<keyword evidence="16" id="KW-1185">Reference proteome</keyword>
<gene>
    <name evidence="15" type="ORF">CLORY_45750</name>
</gene>
<dbReference type="EMBL" id="MZGV01000156">
    <property type="protein sequence ID" value="OPJ54536.1"/>
    <property type="molecule type" value="Genomic_DNA"/>
</dbReference>
<evidence type="ECO:0000256" key="8">
    <source>
        <dbReference type="ARBA" id="ARBA00022801"/>
    </source>
</evidence>
<feature type="transmembrane region" description="Helical" evidence="13">
    <location>
        <begin position="88"/>
        <end position="110"/>
    </location>
</feature>
<keyword evidence="11" id="KW-0482">Metalloprotease</keyword>
<evidence type="ECO:0000256" key="5">
    <source>
        <dbReference type="ARBA" id="ARBA00022670"/>
    </source>
</evidence>
<dbReference type="GO" id="GO:0046872">
    <property type="term" value="F:metal ion binding"/>
    <property type="evidence" value="ECO:0007669"/>
    <property type="project" value="UniProtKB-KW"/>
</dbReference>
<dbReference type="PANTHER" id="PTHR35864">
    <property type="entry name" value="ZINC METALLOPROTEASE MJ0611-RELATED"/>
    <property type="match status" value="1"/>
</dbReference>
<accession>A0A1V4I3I3</accession>
<sequence length="217" mass="24837">MREQLINIVLIIPAMLIAFTFHEYAHAFIAYKLGDKSQKFQGRLTFNPIAHIDLIGLLMILVFKFGWAKPVQVNRSSFKHYYKDDLKVSIAGPLANLVIAFIFTPILWLYINKFMPSISNQDLNGILLKIIYQVIDLNVMFFILNLIPIPGFDGYNILADIFPKAFSKIPYNVQNYGLFIAIVIFSLPIFRQIFGLAVQFIESGLFTIFNLGYLIGM</sequence>
<keyword evidence="12 13" id="KW-0472">Membrane</keyword>
<dbReference type="CDD" id="cd06158">
    <property type="entry name" value="S2P-M50_like_1"/>
    <property type="match status" value="1"/>
</dbReference>
<evidence type="ECO:0000256" key="6">
    <source>
        <dbReference type="ARBA" id="ARBA00022692"/>
    </source>
</evidence>
<dbReference type="AlphaFoldDB" id="A0A1V4I3I3"/>
<evidence type="ECO:0000256" key="9">
    <source>
        <dbReference type="ARBA" id="ARBA00022833"/>
    </source>
</evidence>
<keyword evidence="8" id="KW-0378">Hydrolase</keyword>
<name>A0A1V4I3I3_9CLOT</name>
<comment type="subcellular location">
    <subcellularLocation>
        <location evidence="2">Cell membrane</location>
        <topology evidence="2">Multi-pass membrane protein</topology>
    </subcellularLocation>
</comment>
<feature type="transmembrane region" description="Helical" evidence="13">
    <location>
        <begin position="49"/>
        <end position="67"/>
    </location>
</feature>
<evidence type="ECO:0000256" key="10">
    <source>
        <dbReference type="ARBA" id="ARBA00022989"/>
    </source>
</evidence>
<evidence type="ECO:0000256" key="11">
    <source>
        <dbReference type="ARBA" id="ARBA00023049"/>
    </source>
</evidence>
<evidence type="ECO:0000256" key="3">
    <source>
        <dbReference type="ARBA" id="ARBA00007931"/>
    </source>
</evidence>
<dbReference type="GO" id="GO:0006508">
    <property type="term" value="P:proteolysis"/>
    <property type="evidence" value="ECO:0007669"/>
    <property type="project" value="UniProtKB-KW"/>
</dbReference>
<dbReference type="GO" id="GO:0008237">
    <property type="term" value="F:metallopeptidase activity"/>
    <property type="evidence" value="ECO:0007669"/>
    <property type="project" value="UniProtKB-KW"/>
</dbReference>
<dbReference type="STRING" id="1450648.CLORY_45750"/>
<keyword evidence="6 13" id="KW-0812">Transmembrane</keyword>
<evidence type="ECO:0000256" key="2">
    <source>
        <dbReference type="ARBA" id="ARBA00004651"/>
    </source>
</evidence>
<evidence type="ECO:0000259" key="14">
    <source>
        <dbReference type="Pfam" id="PF02163"/>
    </source>
</evidence>
<proteinExistence type="inferred from homology"/>
<keyword evidence="7" id="KW-0479">Metal-binding</keyword>
<dbReference type="GO" id="GO:0005886">
    <property type="term" value="C:plasma membrane"/>
    <property type="evidence" value="ECO:0007669"/>
    <property type="project" value="UniProtKB-SubCell"/>
</dbReference>
<dbReference type="Proteomes" id="UP000190080">
    <property type="component" value="Unassembled WGS sequence"/>
</dbReference>
<dbReference type="RefSeq" id="WP_207652255.1">
    <property type="nucleotide sequence ID" value="NZ_MZGV01000156.1"/>
</dbReference>
<evidence type="ECO:0000256" key="4">
    <source>
        <dbReference type="ARBA" id="ARBA00022475"/>
    </source>
</evidence>
<dbReference type="InterPro" id="IPR044537">
    <property type="entry name" value="Rip2-like"/>
</dbReference>
<feature type="transmembrane region" description="Helical" evidence="13">
    <location>
        <begin position="196"/>
        <end position="216"/>
    </location>
</feature>
<comment type="cofactor">
    <cofactor evidence="1">
        <name>Zn(2+)</name>
        <dbReference type="ChEBI" id="CHEBI:29105"/>
    </cofactor>
</comment>
<comment type="caution">
    <text evidence="15">The sequence shown here is derived from an EMBL/GenBank/DDBJ whole genome shotgun (WGS) entry which is preliminary data.</text>
</comment>
<dbReference type="InterPro" id="IPR052348">
    <property type="entry name" value="Metallopeptidase_M50B"/>
</dbReference>
<dbReference type="PANTHER" id="PTHR35864:SF1">
    <property type="entry name" value="ZINC METALLOPROTEASE YWHC-RELATED"/>
    <property type="match status" value="1"/>
</dbReference>
<feature type="transmembrane region" description="Helical" evidence="13">
    <location>
        <begin position="130"/>
        <end position="152"/>
    </location>
</feature>
<evidence type="ECO:0000256" key="1">
    <source>
        <dbReference type="ARBA" id="ARBA00001947"/>
    </source>
</evidence>
<evidence type="ECO:0000256" key="12">
    <source>
        <dbReference type="ARBA" id="ARBA00023136"/>
    </source>
</evidence>
<evidence type="ECO:0000313" key="16">
    <source>
        <dbReference type="Proteomes" id="UP000190080"/>
    </source>
</evidence>